<accession>A0A133PUK4</accession>
<dbReference type="EMBL" id="LRQG01000247">
    <property type="protein sequence ID" value="KXA32768.1"/>
    <property type="molecule type" value="Genomic_DNA"/>
</dbReference>
<protein>
    <submittedName>
        <fullName evidence="1">Uncharacterized protein</fullName>
    </submittedName>
</protein>
<reference evidence="2" key="1">
    <citation type="submission" date="2016-01" db="EMBL/GenBank/DDBJ databases">
        <authorList>
            <person name="Mitreva M."/>
            <person name="Pepin K.H."/>
            <person name="Mihindukulasuriya K.A."/>
            <person name="Fulton R."/>
            <person name="Fronick C."/>
            <person name="O'Laughlin M."/>
            <person name="Miner T."/>
            <person name="Herter B."/>
            <person name="Rosa B.A."/>
            <person name="Cordes M."/>
            <person name="Tomlinson C."/>
            <person name="Wollam A."/>
            <person name="Palsikar V.B."/>
            <person name="Mardis E.R."/>
            <person name="Wilson R.K."/>
        </authorList>
    </citation>
    <scope>NUCLEOTIDE SEQUENCE [LARGE SCALE GENOMIC DNA]</scope>
    <source>
        <strain evidence="2">MJR7716</strain>
    </source>
</reference>
<dbReference type="Proteomes" id="UP000070533">
    <property type="component" value="Unassembled WGS sequence"/>
</dbReference>
<organism evidence="1 2">
    <name type="scientific">Prevotella corporis</name>
    <dbReference type="NCBI Taxonomy" id="28128"/>
    <lineage>
        <taxon>Bacteria</taxon>
        <taxon>Pseudomonadati</taxon>
        <taxon>Bacteroidota</taxon>
        <taxon>Bacteroidia</taxon>
        <taxon>Bacteroidales</taxon>
        <taxon>Prevotellaceae</taxon>
        <taxon>Prevotella</taxon>
    </lineage>
</organism>
<gene>
    <name evidence="1" type="ORF">HMPREF3226_02609</name>
</gene>
<sequence>MRKYRSWKQENEKNAYLIETQDILPAFSLGCIKVNRRKKE</sequence>
<dbReference type="AlphaFoldDB" id="A0A133PUK4"/>
<comment type="caution">
    <text evidence="1">The sequence shown here is derived from an EMBL/GenBank/DDBJ whole genome shotgun (WGS) entry which is preliminary data.</text>
</comment>
<keyword evidence="2" id="KW-1185">Reference proteome</keyword>
<proteinExistence type="predicted"/>
<dbReference type="PATRIC" id="fig|28128.5.peg.2685"/>
<evidence type="ECO:0000313" key="1">
    <source>
        <dbReference type="EMBL" id="KXA32768.1"/>
    </source>
</evidence>
<name>A0A133PUK4_9BACT</name>
<evidence type="ECO:0000313" key="2">
    <source>
        <dbReference type="Proteomes" id="UP000070533"/>
    </source>
</evidence>